<reference evidence="1 2" key="1">
    <citation type="submission" date="2019-07" db="EMBL/GenBank/DDBJ databases">
        <title>R&amp;d 2014.</title>
        <authorList>
            <person name="Klenk H.-P."/>
        </authorList>
    </citation>
    <scope>NUCLEOTIDE SEQUENCE [LARGE SCALE GENOMIC DNA]</scope>
    <source>
        <strain evidence="1 2">DSM 43868</strain>
    </source>
</reference>
<proteinExistence type="predicted"/>
<accession>A0A562HU40</accession>
<gene>
    <name evidence="1" type="ORF">JD77_06301</name>
</gene>
<dbReference type="RefSeq" id="WP_145777869.1">
    <property type="nucleotide sequence ID" value="NZ_BAAATQ010000390.1"/>
</dbReference>
<evidence type="ECO:0000313" key="1">
    <source>
        <dbReference type="EMBL" id="TWH62251.1"/>
    </source>
</evidence>
<name>A0A562HU40_MICOL</name>
<keyword evidence="2" id="KW-1185">Reference proteome</keyword>
<dbReference type="EMBL" id="VLKE01000002">
    <property type="protein sequence ID" value="TWH62251.1"/>
    <property type="molecule type" value="Genomic_DNA"/>
</dbReference>
<dbReference type="Proteomes" id="UP000319825">
    <property type="component" value="Unassembled WGS sequence"/>
</dbReference>
<organism evidence="1 2">
    <name type="scientific">Micromonospora olivasterospora</name>
    <dbReference type="NCBI Taxonomy" id="1880"/>
    <lineage>
        <taxon>Bacteria</taxon>
        <taxon>Bacillati</taxon>
        <taxon>Actinomycetota</taxon>
        <taxon>Actinomycetes</taxon>
        <taxon>Micromonosporales</taxon>
        <taxon>Micromonosporaceae</taxon>
        <taxon>Micromonospora</taxon>
    </lineage>
</organism>
<dbReference type="OrthoDB" id="5198689at2"/>
<dbReference type="AlphaFoldDB" id="A0A562HU40"/>
<evidence type="ECO:0000313" key="2">
    <source>
        <dbReference type="Proteomes" id="UP000319825"/>
    </source>
</evidence>
<comment type="caution">
    <text evidence="1">The sequence shown here is derived from an EMBL/GenBank/DDBJ whole genome shotgun (WGS) entry which is preliminary data.</text>
</comment>
<protein>
    <submittedName>
        <fullName evidence="1">Uncharacterized protein</fullName>
    </submittedName>
</protein>
<sequence>MQQAERSTAPGRAPMLVVRWKAGKVHVSQDGIKTWCGALVPAGATRTLPTVDWHQHTNCYKASR</sequence>